<dbReference type="HOGENOM" id="CLU_2528579_0_0_1"/>
<dbReference type="AlphaFoldDB" id="E3S8G4"/>
<evidence type="ECO:0000313" key="1">
    <source>
        <dbReference type="EMBL" id="EFQ85735.1"/>
    </source>
</evidence>
<organism evidence="2">
    <name type="scientific">Pyrenophora teres f. teres (strain 0-1)</name>
    <name type="common">Barley net blotch fungus</name>
    <name type="synonym">Drechslera teres f. teres</name>
    <dbReference type="NCBI Taxonomy" id="861557"/>
    <lineage>
        <taxon>Eukaryota</taxon>
        <taxon>Fungi</taxon>
        <taxon>Dikarya</taxon>
        <taxon>Ascomycota</taxon>
        <taxon>Pezizomycotina</taxon>
        <taxon>Dothideomycetes</taxon>
        <taxon>Pleosporomycetidae</taxon>
        <taxon>Pleosporales</taxon>
        <taxon>Pleosporineae</taxon>
        <taxon>Pleosporaceae</taxon>
        <taxon>Pyrenophora</taxon>
    </lineage>
</organism>
<dbReference type="EMBL" id="GL537749">
    <property type="protein sequence ID" value="EFQ85735.1"/>
    <property type="molecule type" value="Genomic_DNA"/>
</dbReference>
<protein>
    <submittedName>
        <fullName evidence="1">Uncharacterized protein</fullName>
    </submittedName>
</protein>
<proteinExistence type="predicted"/>
<evidence type="ECO:0000313" key="2">
    <source>
        <dbReference type="Proteomes" id="UP000001067"/>
    </source>
</evidence>
<sequence>MVFTITTLRFSRTMLLIDDPNKRYMCPVTLFLSMAIADESSKALAPAATYSRSAIMNGLGGYSFLTSRNYHTCQYFDELETSPE</sequence>
<name>E3S8G4_PYRTT</name>
<accession>E3S8G4</accession>
<gene>
    <name evidence="1" type="ORF">PTT_19234</name>
</gene>
<keyword evidence="2" id="KW-1185">Reference proteome</keyword>
<dbReference type="Proteomes" id="UP000001067">
    <property type="component" value="Unassembled WGS sequence"/>
</dbReference>
<dbReference type="KEGG" id="pte:PTT_19234"/>
<dbReference type="OrthoDB" id="5396328at2759"/>
<reference evidence="1 2" key="1">
    <citation type="journal article" date="2010" name="Genome Biol.">
        <title>A first genome assembly of the barley fungal pathogen Pyrenophora teres f. teres.</title>
        <authorList>
            <person name="Ellwood S.R."/>
            <person name="Liu Z."/>
            <person name="Syme R.A."/>
            <person name="Lai Z."/>
            <person name="Hane J.K."/>
            <person name="Keiper F."/>
            <person name="Moffat C.S."/>
            <person name="Oliver R.P."/>
            <person name="Friesen T.L."/>
        </authorList>
    </citation>
    <scope>NUCLEOTIDE SEQUENCE [LARGE SCALE GENOMIC DNA]</scope>
    <source>
        <strain evidence="1 2">0-1</strain>
    </source>
</reference>